<feature type="compositionally biased region" description="Polar residues" evidence="1">
    <location>
        <begin position="1375"/>
        <end position="1384"/>
    </location>
</feature>
<feature type="compositionally biased region" description="Basic and acidic residues" evidence="1">
    <location>
        <begin position="1150"/>
        <end position="1174"/>
    </location>
</feature>
<protein>
    <submittedName>
        <fullName evidence="2">Uncharacterized protein</fullName>
    </submittedName>
</protein>
<reference evidence="2 3" key="1">
    <citation type="journal article" date="2022" name="bioRxiv">
        <title>Genomics of Preaxostyla Flagellates Illuminates Evolutionary Transitions and the Path Towards Mitochondrial Loss.</title>
        <authorList>
            <person name="Novak L.V.F."/>
            <person name="Treitli S.C."/>
            <person name="Pyrih J."/>
            <person name="Halakuc P."/>
            <person name="Pipaliya S.V."/>
            <person name="Vacek V."/>
            <person name="Brzon O."/>
            <person name="Soukal P."/>
            <person name="Eme L."/>
            <person name="Dacks J.B."/>
            <person name="Karnkowska A."/>
            <person name="Elias M."/>
            <person name="Hampl V."/>
        </authorList>
    </citation>
    <scope>NUCLEOTIDE SEQUENCE [LARGE SCALE GENOMIC DNA]</scope>
    <source>
        <strain evidence="2">NAU3</strain>
        <tissue evidence="2">Gut</tissue>
    </source>
</reference>
<feature type="region of interest" description="Disordered" evidence="1">
    <location>
        <begin position="831"/>
        <end position="930"/>
    </location>
</feature>
<keyword evidence="3" id="KW-1185">Reference proteome</keyword>
<feature type="region of interest" description="Disordered" evidence="1">
    <location>
        <begin position="1302"/>
        <end position="1461"/>
    </location>
</feature>
<feature type="compositionally biased region" description="Polar residues" evidence="1">
    <location>
        <begin position="1327"/>
        <end position="1340"/>
    </location>
</feature>
<feature type="region of interest" description="Disordered" evidence="1">
    <location>
        <begin position="549"/>
        <end position="571"/>
    </location>
</feature>
<evidence type="ECO:0000313" key="2">
    <source>
        <dbReference type="EMBL" id="KAK2948092.1"/>
    </source>
</evidence>
<feature type="compositionally biased region" description="Basic and acidic residues" evidence="1">
    <location>
        <begin position="974"/>
        <end position="993"/>
    </location>
</feature>
<feature type="compositionally biased region" description="Acidic residues" evidence="1">
    <location>
        <begin position="1113"/>
        <end position="1149"/>
    </location>
</feature>
<dbReference type="EMBL" id="JARBJD010000184">
    <property type="protein sequence ID" value="KAK2948092.1"/>
    <property type="molecule type" value="Genomic_DNA"/>
</dbReference>
<feature type="compositionally biased region" description="Polar residues" evidence="1">
    <location>
        <begin position="850"/>
        <end position="871"/>
    </location>
</feature>
<gene>
    <name evidence="2" type="ORF">BLNAU_16965</name>
</gene>
<feature type="compositionally biased region" description="Basic and acidic residues" evidence="1">
    <location>
        <begin position="1208"/>
        <end position="1218"/>
    </location>
</feature>
<feature type="region of interest" description="Disordered" evidence="1">
    <location>
        <begin position="764"/>
        <end position="787"/>
    </location>
</feature>
<comment type="caution">
    <text evidence="2">The sequence shown here is derived from an EMBL/GenBank/DDBJ whole genome shotgun (WGS) entry which is preliminary data.</text>
</comment>
<feature type="compositionally biased region" description="Basic and acidic residues" evidence="1">
    <location>
        <begin position="772"/>
        <end position="785"/>
    </location>
</feature>
<feature type="region of interest" description="Disordered" evidence="1">
    <location>
        <begin position="1095"/>
        <end position="1218"/>
    </location>
</feature>
<accession>A0ABQ9XA17</accession>
<organism evidence="2 3">
    <name type="scientific">Blattamonas nauphoetae</name>
    <dbReference type="NCBI Taxonomy" id="2049346"/>
    <lineage>
        <taxon>Eukaryota</taxon>
        <taxon>Metamonada</taxon>
        <taxon>Preaxostyla</taxon>
        <taxon>Oxymonadida</taxon>
        <taxon>Blattamonas</taxon>
    </lineage>
</organism>
<feature type="region of interest" description="Disordered" evidence="1">
    <location>
        <begin position="974"/>
        <end position="1005"/>
    </location>
</feature>
<evidence type="ECO:0000256" key="1">
    <source>
        <dbReference type="SAM" id="MobiDB-lite"/>
    </source>
</evidence>
<evidence type="ECO:0000313" key="3">
    <source>
        <dbReference type="Proteomes" id="UP001281761"/>
    </source>
</evidence>
<feature type="compositionally biased region" description="Basic and acidic residues" evidence="1">
    <location>
        <begin position="895"/>
        <end position="910"/>
    </location>
</feature>
<proteinExistence type="predicted"/>
<feature type="compositionally biased region" description="Polar residues" evidence="1">
    <location>
        <begin position="883"/>
        <end position="893"/>
    </location>
</feature>
<feature type="region of interest" description="Disordered" evidence="1">
    <location>
        <begin position="305"/>
        <end position="327"/>
    </location>
</feature>
<dbReference type="Proteomes" id="UP001281761">
    <property type="component" value="Unassembled WGS sequence"/>
</dbReference>
<name>A0ABQ9XA17_9EUKA</name>
<feature type="compositionally biased region" description="Polar residues" evidence="1">
    <location>
        <begin position="1406"/>
        <end position="1420"/>
    </location>
</feature>
<feature type="compositionally biased region" description="Polar residues" evidence="1">
    <location>
        <begin position="553"/>
        <end position="569"/>
    </location>
</feature>
<feature type="compositionally biased region" description="Low complexity" evidence="1">
    <location>
        <begin position="1184"/>
        <end position="1193"/>
    </location>
</feature>
<feature type="compositionally biased region" description="Low complexity" evidence="1">
    <location>
        <begin position="1350"/>
        <end position="1364"/>
    </location>
</feature>
<feature type="compositionally biased region" description="Basic and acidic residues" evidence="1">
    <location>
        <begin position="918"/>
        <end position="930"/>
    </location>
</feature>
<sequence>MGMSEGLGGNKEFQAILRALQLPNITAQELVEWRIVNTPDFGRMSEEEWDKLVLSPAFALSIDRTTTQRTSQQNLRALDTALYLLIDKQFSVRKLARIVRAFSIYETESGLDISSPLAIPQALDTAHLLISPQRLRDQLDRIKPMLSPPNYLPLAHFLFLASLSADKPDFSSPTIRVFWGGQQVHNVEEAFAMLDREYKDERDKIKGEMPKLKNVRWDLTEALERIYHQQDADELEKNGLPKLSYKLNRKEKSALSSQLQSLRVGALQLYDPNALTETLNRMNMHKDKPRDPVSEVRQIRYSVGDGARPTSARLTGTTNNDGKTDGDDFVKSAAVQSRSRSLPRSAELGVFSRSSMHSSKLMIVRSPQTKTAIPKKTGTIHSQLMNELNTKPSPAITKALTHTPTTPNKPANFHPRPRPHRQFFVFSDPNVTYGLPRTTEQIIAEQKECYIPNPQFLREFYFPLEMPPIPKNLDVVAAVDGISQFRASQARTRKHTDYIESEDGLKMIIEKDDIDEDVEKREHDHRVRQQLEKKGVFVDGAQNAIEQIDNDAPRQSRTSSPRNIETTNFDDMPIFNLPTSFQPSSECVDNLPKTVDKSIVVRIANPEPSQRFKELHFDSIVASKFIRPEELEDAIVREKLLQKEATEKKRAKEASDLAFTRTHLEFTPTEHENTMLSIAARQNKLQHEISATLPVPVKWKSVRDPERRKTFFTDRKEHWEALSRPQVMRGLGNDGLDEECTFKPAVNYEMMGVKRYKTKADRAKEQLAQAQDGKEKPMQKKKDEFESMQNIFVPVDGKSAMELKSRRIQAISEEEDTRRVNRILNTERMRSRERIDEKTSSTFRHKRNRFTSPSIHRQARQNNDSPQTTGRQLKRDEQESDTDSFSPRTSNRLEYSARSEGEGEWRRLGESTEIQVGEESRMGEGRRRDGGVTWVDDDALVAMRAQRDPLQTEFQFKKPVKNKLQESISLFQQKMKEQQRHARDIAKHEEKRKSDRRKVKTDPTADLHLEQLNIIMSNPPLVFDRSLQPSEKDLENLSIWQKKLIAGEQYNVERTLMEKKEIERRHENDRKLAKIRRSRNTKEWLRESEERRRRDRNEKGWRRTGMRQRWEDRQEEDQQEEEDVEGEIEEQEKEPEDEREDTQNEDTVDDMSKKEQQIREEEELRKAEDEEHGIKVRGWNQLSEEQPQPQTTQNEERLDEDNLPPHLKPRDSPKKRWCDDETEHVISYDRRLVRVVPLIRPGTGNSENTLAVSAPPVAEEGREMFPRTLPPTDRVEYQDVSGTQTTPVYSIPLLLRDDGPVLLQSLKPDTPKREGFGDTQLEIGSRRSFNPTRSSNASSATRPTVPPLLSPSSIPSSPLTSRPIHTSDTQHRNYTRQTDYNQGLASPRVISTGRRAMTARDGSKRGTVSSASSQDRTPSFSGRMRDSLGEEWLVQRSQTERKGQQSGRQRGMRRSGMKSTDEMAQEIHEMIVEREKAEKRKKVMKTAEEMRQKMNDSIGKRTATFLS</sequence>